<feature type="region of interest" description="Disordered" evidence="1">
    <location>
        <begin position="60"/>
        <end position="83"/>
    </location>
</feature>
<feature type="domain" description="DUF1918" evidence="2">
    <location>
        <begin position="1"/>
        <end position="57"/>
    </location>
</feature>
<evidence type="ECO:0000313" key="3">
    <source>
        <dbReference type="EMBL" id="XCM77570.1"/>
    </source>
</evidence>
<feature type="region of interest" description="Disordered" evidence="1">
    <location>
        <begin position="1"/>
        <end position="22"/>
    </location>
</feature>
<name>A0AAU8JP00_9ACTN</name>
<dbReference type="Pfam" id="PF08940">
    <property type="entry name" value="DUF1918"/>
    <property type="match status" value="1"/>
</dbReference>
<sequence>MKASIGDRVIVEGTRPGTPRRDGRIVALHHADGSPPYDVLWSDNGRISLLFPGPDAHLHHYPHGDRTESPSRGDARSLHTFAD</sequence>
<reference evidence="3" key="1">
    <citation type="submission" date="2024-06" db="EMBL/GenBank/DDBJ databases">
        <title>The genome sequences of Kitasatospora sp. strain HUAS MG31.</title>
        <authorList>
            <person name="Mo P."/>
        </authorList>
    </citation>
    <scope>NUCLEOTIDE SEQUENCE</scope>
    <source>
        <strain evidence="3">HUAS MG31</strain>
    </source>
</reference>
<organism evidence="3">
    <name type="scientific">Kitasatospora camelliae</name>
    <dbReference type="NCBI Taxonomy" id="3156397"/>
    <lineage>
        <taxon>Bacteria</taxon>
        <taxon>Bacillati</taxon>
        <taxon>Actinomycetota</taxon>
        <taxon>Actinomycetes</taxon>
        <taxon>Kitasatosporales</taxon>
        <taxon>Streptomycetaceae</taxon>
        <taxon>Kitasatospora</taxon>
    </lineage>
</organism>
<dbReference type="AlphaFoldDB" id="A0AAU8JP00"/>
<protein>
    <submittedName>
        <fullName evidence="3">DUF1918 domain-containing protein</fullName>
    </submittedName>
</protein>
<evidence type="ECO:0000259" key="2">
    <source>
        <dbReference type="Pfam" id="PF08940"/>
    </source>
</evidence>
<proteinExistence type="predicted"/>
<dbReference type="InterPro" id="IPR015035">
    <property type="entry name" value="DUF1918"/>
</dbReference>
<dbReference type="SUPFAM" id="SSF50118">
    <property type="entry name" value="Cell growth inhibitor/plasmid maintenance toxic component"/>
    <property type="match status" value="1"/>
</dbReference>
<evidence type="ECO:0000256" key="1">
    <source>
        <dbReference type="SAM" id="MobiDB-lite"/>
    </source>
</evidence>
<dbReference type="EMBL" id="CP159872">
    <property type="protein sequence ID" value="XCM77570.1"/>
    <property type="molecule type" value="Genomic_DNA"/>
</dbReference>
<dbReference type="RefSeq" id="WP_354637206.1">
    <property type="nucleotide sequence ID" value="NZ_CP159872.1"/>
</dbReference>
<dbReference type="KEGG" id="kcm:ABWK59_00690"/>
<gene>
    <name evidence="3" type="ORF">ABWK59_00690</name>
</gene>
<accession>A0AAU8JP00</accession>
<dbReference type="Gene3D" id="2.30.30.440">
    <property type="entry name" value="Domain of unknown function DUF1918"/>
    <property type="match status" value="1"/>
</dbReference>